<proteinExistence type="predicted"/>
<evidence type="ECO:0000256" key="1">
    <source>
        <dbReference type="SAM" id="MobiDB-lite"/>
    </source>
</evidence>
<feature type="region of interest" description="Disordered" evidence="1">
    <location>
        <begin position="366"/>
        <end position="387"/>
    </location>
</feature>
<gene>
    <name evidence="2" type="ORF">BD626DRAFT_126304</name>
</gene>
<dbReference type="Proteomes" id="UP000320762">
    <property type="component" value="Unassembled WGS sequence"/>
</dbReference>
<evidence type="ECO:0000313" key="3">
    <source>
        <dbReference type="Proteomes" id="UP000320762"/>
    </source>
</evidence>
<protein>
    <submittedName>
        <fullName evidence="2">Uncharacterized protein</fullName>
    </submittedName>
</protein>
<dbReference type="AlphaFoldDB" id="A0A550C6Z1"/>
<dbReference type="EMBL" id="VDMD01000021">
    <property type="protein sequence ID" value="TRM60564.1"/>
    <property type="molecule type" value="Genomic_DNA"/>
</dbReference>
<dbReference type="OrthoDB" id="2966261at2759"/>
<organism evidence="2 3">
    <name type="scientific">Schizophyllum amplum</name>
    <dbReference type="NCBI Taxonomy" id="97359"/>
    <lineage>
        <taxon>Eukaryota</taxon>
        <taxon>Fungi</taxon>
        <taxon>Dikarya</taxon>
        <taxon>Basidiomycota</taxon>
        <taxon>Agaricomycotina</taxon>
        <taxon>Agaricomycetes</taxon>
        <taxon>Agaricomycetidae</taxon>
        <taxon>Agaricales</taxon>
        <taxon>Schizophyllaceae</taxon>
        <taxon>Schizophyllum</taxon>
    </lineage>
</organism>
<name>A0A550C6Z1_9AGAR</name>
<reference evidence="2 3" key="1">
    <citation type="journal article" date="2019" name="New Phytol.">
        <title>Comparative genomics reveals unique wood-decay strategies and fruiting body development in the Schizophyllaceae.</title>
        <authorList>
            <person name="Almasi E."/>
            <person name="Sahu N."/>
            <person name="Krizsan K."/>
            <person name="Balint B."/>
            <person name="Kovacs G.M."/>
            <person name="Kiss B."/>
            <person name="Cseklye J."/>
            <person name="Drula E."/>
            <person name="Henrissat B."/>
            <person name="Nagy I."/>
            <person name="Chovatia M."/>
            <person name="Adam C."/>
            <person name="LaButti K."/>
            <person name="Lipzen A."/>
            <person name="Riley R."/>
            <person name="Grigoriev I.V."/>
            <person name="Nagy L.G."/>
        </authorList>
    </citation>
    <scope>NUCLEOTIDE SEQUENCE [LARGE SCALE GENOMIC DNA]</scope>
    <source>
        <strain evidence="2 3">NL-1724</strain>
    </source>
</reference>
<evidence type="ECO:0000313" key="2">
    <source>
        <dbReference type="EMBL" id="TRM60564.1"/>
    </source>
</evidence>
<sequence length="387" mass="43652">MASSLNVLQVLRSLGKWFSSPPSDSDKTTETMTEPLQYIPCLVGERSCAYTPRQFLDIVKDNNHLDPVRERTLRECLVDEVIHFRRDSSSARIPHEMVIVLYSHSIADKNGSVGVDRRIAKFERLKRDQQGDEDTLMGSVPLYVESRGSSREVKGKDTGNLDRVYIAQILEQLSYDYKRVASFTPARGTLDVVDCAVVAYVLTERASNYSLLHYMCMWYARILFESLRLLAGQPPMRYGEANKRAGTWGKLPIVTIEGHLVLSTDFIISVLRRQINSTRSGEELNLDKVRDAIQHDREEDSMAGTAGPLREVRDVVEKLRKETWDAIAGATEVAYERVYREDILKEELARKTVELSMLRAQIARASDVSVKPGASDSGPQTAARVHS</sequence>
<accession>A0A550C6Z1</accession>
<comment type="caution">
    <text evidence="2">The sequence shown here is derived from an EMBL/GenBank/DDBJ whole genome shotgun (WGS) entry which is preliminary data.</text>
</comment>
<keyword evidence="3" id="KW-1185">Reference proteome</keyword>